<dbReference type="EMBL" id="NHTK01005661">
    <property type="protein sequence ID" value="PPQ75563.1"/>
    <property type="molecule type" value="Genomic_DNA"/>
</dbReference>
<comment type="subcellular location">
    <subcellularLocation>
        <location evidence="2">Endosome membrane</location>
        <topology evidence="2">Peripheral membrane protein</topology>
    </subcellularLocation>
    <subcellularLocation>
        <location evidence="3">Preautophagosomal structure membrane</location>
        <topology evidence="3">Peripheral membrane protein</topology>
    </subcellularLocation>
    <subcellularLocation>
        <location evidence="1">Vacuole membrane</location>
        <topology evidence="1">Peripheral membrane protein</topology>
    </subcellularLocation>
</comment>
<evidence type="ECO:0000256" key="5">
    <source>
        <dbReference type="ARBA" id="ARBA00022554"/>
    </source>
</evidence>
<comment type="similarity">
    <text evidence="12">Belongs to the WD repeat PROPPIN family.</text>
</comment>
<accession>A0A409WAN1</accession>
<evidence type="ECO:0000256" key="7">
    <source>
        <dbReference type="ARBA" id="ARBA00022737"/>
    </source>
</evidence>
<evidence type="ECO:0000256" key="11">
    <source>
        <dbReference type="ARBA" id="ARBA00023136"/>
    </source>
</evidence>
<evidence type="ECO:0000256" key="8">
    <source>
        <dbReference type="ARBA" id="ARBA00022753"/>
    </source>
</evidence>
<keyword evidence="11" id="KW-0472">Membrane</keyword>
<keyword evidence="8" id="KW-0967">Endosome</keyword>
<keyword evidence="7" id="KW-0677">Repeat</keyword>
<proteinExistence type="inferred from homology"/>
<evidence type="ECO:0000256" key="14">
    <source>
        <dbReference type="SAM" id="MobiDB-lite"/>
    </source>
</evidence>
<organism evidence="15 16">
    <name type="scientific">Panaeolus cyanescens</name>
    <dbReference type="NCBI Taxonomy" id="181874"/>
    <lineage>
        <taxon>Eukaryota</taxon>
        <taxon>Fungi</taxon>
        <taxon>Dikarya</taxon>
        <taxon>Basidiomycota</taxon>
        <taxon>Agaricomycotina</taxon>
        <taxon>Agaricomycetes</taxon>
        <taxon>Agaricomycetidae</taxon>
        <taxon>Agaricales</taxon>
        <taxon>Agaricineae</taxon>
        <taxon>Galeropsidaceae</taxon>
        <taxon>Panaeolus</taxon>
    </lineage>
</organism>
<protein>
    <recommendedName>
        <fullName evidence="13">Autophagy-related protein 18</fullName>
    </recommendedName>
</protein>
<keyword evidence="6" id="KW-0853">WD repeat</keyword>
<evidence type="ECO:0000256" key="6">
    <source>
        <dbReference type="ARBA" id="ARBA00022574"/>
    </source>
</evidence>
<evidence type="ECO:0000256" key="13">
    <source>
        <dbReference type="ARBA" id="ARBA00039247"/>
    </source>
</evidence>
<evidence type="ECO:0000313" key="15">
    <source>
        <dbReference type="EMBL" id="PPQ75563.1"/>
    </source>
</evidence>
<dbReference type="InParanoid" id="A0A409WAN1"/>
<evidence type="ECO:0000256" key="10">
    <source>
        <dbReference type="ARBA" id="ARBA00023006"/>
    </source>
</evidence>
<dbReference type="Proteomes" id="UP000284842">
    <property type="component" value="Unassembled WGS sequence"/>
</dbReference>
<reference evidence="15 16" key="1">
    <citation type="journal article" date="2018" name="Evol. Lett.">
        <title>Horizontal gene cluster transfer increased hallucinogenic mushroom diversity.</title>
        <authorList>
            <person name="Reynolds H.T."/>
            <person name="Vijayakumar V."/>
            <person name="Gluck-Thaler E."/>
            <person name="Korotkin H.B."/>
            <person name="Matheny P.B."/>
            <person name="Slot J.C."/>
        </authorList>
    </citation>
    <scope>NUCLEOTIDE SEQUENCE [LARGE SCALE GENOMIC DNA]</scope>
    <source>
        <strain evidence="15 16">2629</strain>
    </source>
</reference>
<dbReference type="InterPro" id="IPR048720">
    <property type="entry name" value="PROPPIN"/>
</dbReference>
<evidence type="ECO:0000256" key="3">
    <source>
        <dbReference type="ARBA" id="ARBA00004623"/>
    </source>
</evidence>
<dbReference type="SUPFAM" id="SSF50978">
    <property type="entry name" value="WD40 repeat-like"/>
    <property type="match status" value="1"/>
</dbReference>
<dbReference type="FunFam" id="2.130.10.10:FF:000965">
    <property type="entry name" value="Autophagy-like protein 18 Atg18"/>
    <property type="match status" value="1"/>
</dbReference>
<keyword evidence="9" id="KW-0653">Protein transport</keyword>
<evidence type="ECO:0000256" key="1">
    <source>
        <dbReference type="ARBA" id="ARBA00004148"/>
    </source>
</evidence>
<dbReference type="OrthoDB" id="1667587at2759"/>
<dbReference type="GO" id="GO:0006914">
    <property type="term" value="P:autophagy"/>
    <property type="evidence" value="ECO:0007669"/>
    <property type="project" value="UniProtKB-KW"/>
</dbReference>
<keyword evidence="4" id="KW-0813">Transport</keyword>
<evidence type="ECO:0000313" key="16">
    <source>
        <dbReference type="Proteomes" id="UP000284842"/>
    </source>
</evidence>
<evidence type="ECO:0000256" key="9">
    <source>
        <dbReference type="ARBA" id="ARBA00022927"/>
    </source>
</evidence>
<dbReference type="PANTHER" id="PTHR11227">
    <property type="entry name" value="WD-REPEAT PROTEIN INTERACTING WITH PHOSPHOINOSIDES WIPI -RELATED"/>
    <property type="match status" value="1"/>
</dbReference>
<dbReference type="InterPro" id="IPR015943">
    <property type="entry name" value="WD40/YVTN_repeat-like_dom_sf"/>
</dbReference>
<dbReference type="STRING" id="181874.A0A409WAN1"/>
<feature type="region of interest" description="Disordered" evidence="14">
    <location>
        <begin position="153"/>
        <end position="178"/>
    </location>
</feature>
<sequence>MAEKTNSNMLFANFNQDFSCISVGTRKGYCVTNCDPFGRVYTMNNGARGIVEMLFCTSLIVLVGAADQPQSSPRKLQIVNTKRQSMICELLFPSSILAVKLNRKSLVIVLETEIYIYDISNMRLLHVIETTPNPEAICALSPSAENSYLAYPSPVPSPSTPLSTSPPTSTTTSPPAQSGDVLLFSTRSLTVSNVIQAHKSPLSSLALNSTGTLLATSSEKGTVIRVWSVPGAEKLYQFRRGTREVRIWSMNFNSVSTLLAVSSAHDSVHV</sequence>
<comment type="caution">
    <text evidence="15">The sequence shown here is derived from an EMBL/GenBank/DDBJ whole genome shotgun (WGS) entry which is preliminary data.</text>
</comment>
<dbReference type="GO" id="GO:0015031">
    <property type="term" value="P:protein transport"/>
    <property type="evidence" value="ECO:0007669"/>
    <property type="project" value="UniProtKB-KW"/>
</dbReference>
<dbReference type="Gene3D" id="2.130.10.10">
    <property type="entry name" value="YVTN repeat-like/Quinoprotein amine dehydrogenase"/>
    <property type="match status" value="1"/>
</dbReference>
<feature type="non-terminal residue" evidence="15">
    <location>
        <position position="270"/>
    </location>
</feature>
<name>A0A409WAN1_9AGAR</name>
<feature type="compositionally biased region" description="Low complexity" evidence="14">
    <location>
        <begin position="160"/>
        <end position="175"/>
    </location>
</feature>
<dbReference type="GO" id="GO:0005774">
    <property type="term" value="C:vacuolar membrane"/>
    <property type="evidence" value="ECO:0007669"/>
    <property type="project" value="UniProtKB-SubCell"/>
</dbReference>
<dbReference type="GO" id="GO:0034045">
    <property type="term" value="C:phagophore assembly site membrane"/>
    <property type="evidence" value="ECO:0007669"/>
    <property type="project" value="UniProtKB-SubCell"/>
</dbReference>
<dbReference type="SMART" id="SM00320">
    <property type="entry name" value="WD40"/>
    <property type="match status" value="1"/>
</dbReference>
<keyword evidence="16" id="KW-1185">Reference proteome</keyword>
<keyword evidence="10" id="KW-0072">Autophagy</keyword>
<evidence type="ECO:0000256" key="4">
    <source>
        <dbReference type="ARBA" id="ARBA00022448"/>
    </source>
</evidence>
<evidence type="ECO:0000256" key="12">
    <source>
        <dbReference type="ARBA" id="ARBA00025740"/>
    </source>
</evidence>
<dbReference type="GO" id="GO:0010008">
    <property type="term" value="C:endosome membrane"/>
    <property type="evidence" value="ECO:0007669"/>
    <property type="project" value="UniProtKB-SubCell"/>
</dbReference>
<dbReference type="AlphaFoldDB" id="A0A409WAN1"/>
<dbReference type="Pfam" id="PF21032">
    <property type="entry name" value="PROPPIN"/>
    <property type="match status" value="1"/>
</dbReference>
<dbReference type="InterPro" id="IPR036322">
    <property type="entry name" value="WD40_repeat_dom_sf"/>
</dbReference>
<dbReference type="InterPro" id="IPR001680">
    <property type="entry name" value="WD40_rpt"/>
</dbReference>
<keyword evidence="5" id="KW-0926">Vacuole</keyword>
<evidence type="ECO:0000256" key="2">
    <source>
        <dbReference type="ARBA" id="ARBA00004481"/>
    </source>
</evidence>
<gene>
    <name evidence="15" type="ORF">CVT24_013237</name>
</gene>
<dbReference type="FunCoup" id="A0A409WAN1">
    <property type="interactions" value="258"/>
</dbReference>